<name>A0A9X2JKT5_9BACT</name>
<gene>
    <name evidence="3" type="ORF">NG895_25920</name>
</gene>
<keyword evidence="2" id="KW-0812">Transmembrane</keyword>
<accession>A0A9X2JKT5</accession>
<reference evidence="3" key="1">
    <citation type="submission" date="2022-06" db="EMBL/GenBank/DDBJ databases">
        <title>Aeoliella straminimaris, a novel planctomycete from sediments.</title>
        <authorList>
            <person name="Vitorino I.R."/>
            <person name="Lage O.M."/>
        </authorList>
    </citation>
    <scope>NUCLEOTIDE SEQUENCE</scope>
    <source>
        <strain evidence="3">ICT_H6.2</strain>
    </source>
</reference>
<sequence>MRALFSIVGYVSTATLIAAALGLLYLWNTHLLTNEKMFHILALMHDIDLEEIAEESKVGEVEVPREEASMADMSMMREIKLRDYEVRMHALKVGTQEFERSFRDINEGRQRYDQMANELQQRLHQQKQLASEENLAAVVSQLQSIRPTEAKKLLLQFLEEPGGERDVIVLMKEMQPSRLQKILSQFKTDEELEQYHKLLQLMLDGYPEGPEIENMLDRLRIPEDED</sequence>
<organism evidence="3 4">
    <name type="scientific">Aeoliella straminimaris</name>
    <dbReference type="NCBI Taxonomy" id="2954799"/>
    <lineage>
        <taxon>Bacteria</taxon>
        <taxon>Pseudomonadati</taxon>
        <taxon>Planctomycetota</taxon>
        <taxon>Planctomycetia</taxon>
        <taxon>Pirellulales</taxon>
        <taxon>Lacipirellulaceae</taxon>
        <taxon>Aeoliella</taxon>
    </lineage>
</organism>
<dbReference type="AlphaFoldDB" id="A0A9X2JKT5"/>
<comment type="caution">
    <text evidence="3">The sequence shown here is derived from an EMBL/GenBank/DDBJ whole genome shotgun (WGS) entry which is preliminary data.</text>
</comment>
<proteinExistence type="predicted"/>
<feature type="coiled-coil region" evidence="1">
    <location>
        <begin position="109"/>
        <end position="136"/>
    </location>
</feature>
<dbReference type="RefSeq" id="WP_252855465.1">
    <property type="nucleotide sequence ID" value="NZ_JAMXLR010000092.1"/>
</dbReference>
<keyword evidence="2" id="KW-0472">Membrane</keyword>
<keyword evidence="2" id="KW-1133">Transmembrane helix</keyword>
<keyword evidence="4" id="KW-1185">Reference proteome</keyword>
<dbReference type="Proteomes" id="UP001155241">
    <property type="component" value="Unassembled WGS sequence"/>
</dbReference>
<feature type="transmembrane region" description="Helical" evidence="2">
    <location>
        <begin position="7"/>
        <end position="27"/>
    </location>
</feature>
<keyword evidence="1" id="KW-0175">Coiled coil</keyword>
<evidence type="ECO:0000256" key="2">
    <source>
        <dbReference type="SAM" id="Phobius"/>
    </source>
</evidence>
<protein>
    <submittedName>
        <fullName evidence="3">Uncharacterized protein</fullName>
    </submittedName>
</protein>
<evidence type="ECO:0000313" key="4">
    <source>
        <dbReference type="Proteomes" id="UP001155241"/>
    </source>
</evidence>
<dbReference type="EMBL" id="JAMXLR010000092">
    <property type="protein sequence ID" value="MCO6047354.1"/>
    <property type="molecule type" value="Genomic_DNA"/>
</dbReference>
<evidence type="ECO:0000256" key="1">
    <source>
        <dbReference type="SAM" id="Coils"/>
    </source>
</evidence>
<evidence type="ECO:0000313" key="3">
    <source>
        <dbReference type="EMBL" id="MCO6047354.1"/>
    </source>
</evidence>